<accession>A0A0R3SZF9</accession>
<evidence type="ECO:0000313" key="3">
    <source>
        <dbReference type="WBParaSite" id="HDID_0001115501-mRNA-1"/>
    </source>
</evidence>
<evidence type="ECO:0000313" key="1">
    <source>
        <dbReference type="EMBL" id="VDL64933.1"/>
    </source>
</evidence>
<dbReference type="Proteomes" id="UP000274504">
    <property type="component" value="Unassembled WGS sequence"/>
</dbReference>
<name>A0A0R3SZF9_HYMDI</name>
<proteinExistence type="predicted"/>
<reference evidence="3" key="1">
    <citation type="submission" date="2017-02" db="UniProtKB">
        <authorList>
            <consortium name="WormBaseParasite"/>
        </authorList>
    </citation>
    <scope>IDENTIFICATION</scope>
</reference>
<dbReference type="AlphaFoldDB" id="A0A0R3SZF9"/>
<organism evidence="3">
    <name type="scientific">Hymenolepis diminuta</name>
    <name type="common">Rat tapeworm</name>
    <dbReference type="NCBI Taxonomy" id="6216"/>
    <lineage>
        <taxon>Eukaryota</taxon>
        <taxon>Metazoa</taxon>
        <taxon>Spiralia</taxon>
        <taxon>Lophotrochozoa</taxon>
        <taxon>Platyhelminthes</taxon>
        <taxon>Cestoda</taxon>
        <taxon>Eucestoda</taxon>
        <taxon>Cyclophyllidea</taxon>
        <taxon>Hymenolepididae</taxon>
        <taxon>Hymenolepis</taxon>
    </lineage>
</organism>
<sequence>MWKLRAPCEYALEKVVSRRIVNPNVGFVKWSIILEIAAYDADAATNLYFNREVYEGNDSTVG</sequence>
<gene>
    <name evidence="1" type="ORF">HDID_LOCUS11152</name>
</gene>
<reference evidence="1 2" key="2">
    <citation type="submission" date="2018-11" db="EMBL/GenBank/DDBJ databases">
        <authorList>
            <consortium name="Pathogen Informatics"/>
        </authorList>
    </citation>
    <scope>NUCLEOTIDE SEQUENCE [LARGE SCALE GENOMIC DNA]</scope>
</reference>
<protein>
    <submittedName>
        <fullName evidence="3">WIF domain-containing protein</fullName>
    </submittedName>
</protein>
<evidence type="ECO:0000313" key="2">
    <source>
        <dbReference type="Proteomes" id="UP000274504"/>
    </source>
</evidence>
<dbReference type="EMBL" id="UYSG01012657">
    <property type="protein sequence ID" value="VDL64933.1"/>
    <property type="molecule type" value="Genomic_DNA"/>
</dbReference>
<dbReference type="WBParaSite" id="HDID_0001115501-mRNA-1">
    <property type="protein sequence ID" value="HDID_0001115501-mRNA-1"/>
    <property type="gene ID" value="HDID_0001115501"/>
</dbReference>